<dbReference type="PANTHER" id="PTHR43584">
    <property type="entry name" value="NUCLEOTIDYL TRANSFERASE"/>
    <property type="match status" value="1"/>
</dbReference>
<dbReference type="SUPFAM" id="SSF53448">
    <property type="entry name" value="Nucleotide-diphospho-sugar transferases"/>
    <property type="match status" value="1"/>
</dbReference>
<keyword evidence="2" id="KW-0548">Nucleotidyltransferase</keyword>
<evidence type="ECO:0000313" key="5">
    <source>
        <dbReference type="Proteomes" id="UP000235777"/>
    </source>
</evidence>
<dbReference type="GO" id="GO:0016779">
    <property type="term" value="F:nucleotidyltransferase activity"/>
    <property type="evidence" value="ECO:0007669"/>
    <property type="project" value="UniProtKB-KW"/>
</dbReference>
<organism evidence="4 5">
    <name type="scientific">Trinickia symbiotica</name>
    <dbReference type="NCBI Taxonomy" id="863227"/>
    <lineage>
        <taxon>Bacteria</taxon>
        <taxon>Pseudomonadati</taxon>
        <taxon>Pseudomonadota</taxon>
        <taxon>Betaproteobacteria</taxon>
        <taxon>Burkholderiales</taxon>
        <taxon>Burkholderiaceae</taxon>
        <taxon>Trinickia</taxon>
    </lineage>
</organism>
<evidence type="ECO:0000313" key="4">
    <source>
        <dbReference type="EMBL" id="PMS36351.1"/>
    </source>
</evidence>
<dbReference type="InterPro" id="IPR005835">
    <property type="entry name" value="NTP_transferase_dom"/>
</dbReference>
<dbReference type="STRING" id="863227.GCA_000373005_05114"/>
<dbReference type="Pfam" id="PF00483">
    <property type="entry name" value="NTP_transferase"/>
    <property type="match status" value="1"/>
</dbReference>
<dbReference type="EMBL" id="PNYC01000007">
    <property type="protein sequence ID" value="PMS36351.1"/>
    <property type="molecule type" value="Genomic_DNA"/>
</dbReference>
<comment type="caution">
    <text evidence="4">The sequence shown here is derived from an EMBL/GenBank/DDBJ whole genome shotgun (WGS) entry which is preliminary data.</text>
</comment>
<dbReference type="PANTHER" id="PTHR43584:SF8">
    <property type="entry name" value="N-ACETYLMURAMATE ALPHA-1-PHOSPHATE URIDYLYLTRANSFERASE"/>
    <property type="match status" value="1"/>
</dbReference>
<evidence type="ECO:0000256" key="1">
    <source>
        <dbReference type="ARBA" id="ARBA00022679"/>
    </source>
</evidence>
<dbReference type="Gene3D" id="3.90.550.10">
    <property type="entry name" value="Spore Coat Polysaccharide Biosynthesis Protein SpsA, Chain A"/>
    <property type="match status" value="1"/>
</dbReference>
<dbReference type="InterPro" id="IPR054790">
    <property type="entry name" value="MurU"/>
</dbReference>
<dbReference type="OrthoDB" id="9788272at2"/>
<evidence type="ECO:0000259" key="3">
    <source>
        <dbReference type="Pfam" id="PF00483"/>
    </source>
</evidence>
<dbReference type="CDD" id="cd06422">
    <property type="entry name" value="NTP_transferase_like_1"/>
    <property type="match status" value="1"/>
</dbReference>
<dbReference type="AlphaFoldDB" id="A0A2N7X437"/>
<sequence>MTAKPINAIQRAAAGAANAAPINKAMIFAAGRGERMRPLTDTCPKPLLEVGGKPLIVWQIERLARAGFTTIVVNHAWLGERIEAALGDGSRWGVRLAYSAETVALETAGGIAQALPLLEDDGRPQIFVAVSGDIYCDFDYARLHEPAGRLAQSAQPGMHLVMVPNPPFHPTGDFALIDGQLALDGAPRYTFGNIGLYDTRMFRGLGRGERCALKPYYRETIGAGRASGEFYDGRWENVGTPQQLRELDSTLSVRTR</sequence>
<keyword evidence="5" id="KW-1185">Reference proteome</keyword>
<evidence type="ECO:0000256" key="2">
    <source>
        <dbReference type="ARBA" id="ARBA00022695"/>
    </source>
</evidence>
<dbReference type="Proteomes" id="UP000235777">
    <property type="component" value="Unassembled WGS sequence"/>
</dbReference>
<keyword evidence="1 4" id="KW-0808">Transferase</keyword>
<gene>
    <name evidence="4" type="ORF">C0Z20_12805</name>
</gene>
<proteinExistence type="predicted"/>
<dbReference type="InterPro" id="IPR029044">
    <property type="entry name" value="Nucleotide-diphossugar_trans"/>
</dbReference>
<protein>
    <submittedName>
        <fullName evidence="4">Nucleotidyltransferase family protein</fullName>
    </submittedName>
</protein>
<accession>A0A2N7X437</accession>
<dbReference type="NCBIfam" id="NF045761">
    <property type="entry name" value="NAMPUrTaseMurU"/>
    <property type="match status" value="1"/>
</dbReference>
<feature type="domain" description="Nucleotidyl transferase" evidence="3">
    <location>
        <begin position="24"/>
        <end position="150"/>
    </location>
</feature>
<reference evidence="4 5" key="1">
    <citation type="submission" date="2018-01" db="EMBL/GenBank/DDBJ databases">
        <title>Whole genome analyses suggest that Burkholderia sensu lato contains two further novel genera in the rhizoxinica-symbiotica group Mycetohabitans gen. nov., and Trinickia gen. nov.: implications for the evolution of diazotrophy and nodulation in the Burkholderiaceae.</title>
        <authorList>
            <person name="Estrada-de los Santos P."/>
            <person name="Palmer M."/>
            <person name="Chavez-Ramirez B."/>
            <person name="Beukes C."/>
            <person name="Steenkamp E.T."/>
            <person name="Hirsch A.M."/>
            <person name="Manyaka P."/>
            <person name="Maluk M."/>
            <person name="Lafos M."/>
            <person name="Crook M."/>
            <person name="Gross E."/>
            <person name="Simon M.F."/>
            <person name="Bueno dos Reis Junior F."/>
            <person name="Poole P.S."/>
            <person name="Venter S.N."/>
            <person name="James E.K."/>
        </authorList>
    </citation>
    <scope>NUCLEOTIDE SEQUENCE [LARGE SCALE GENOMIC DNA]</scope>
    <source>
        <strain evidence="4 5">JPY 581</strain>
    </source>
</reference>
<name>A0A2N7X437_9BURK</name>
<dbReference type="InterPro" id="IPR050065">
    <property type="entry name" value="GlmU-like"/>
</dbReference>